<dbReference type="Proteomes" id="UP000366872">
    <property type="component" value="Unassembled WGS sequence"/>
</dbReference>
<accession>A0A6C2TZX8</accession>
<protein>
    <submittedName>
        <fullName evidence="2">Uncharacterized protein</fullName>
    </submittedName>
</protein>
<organism evidence="2 3">
    <name type="scientific">Pontiella desulfatans</name>
    <dbReference type="NCBI Taxonomy" id="2750659"/>
    <lineage>
        <taxon>Bacteria</taxon>
        <taxon>Pseudomonadati</taxon>
        <taxon>Kiritimatiellota</taxon>
        <taxon>Kiritimatiellia</taxon>
        <taxon>Kiritimatiellales</taxon>
        <taxon>Pontiellaceae</taxon>
        <taxon>Pontiella</taxon>
    </lineage>
</organism>
<dbReference type="RefSeq" id="WP_136078728.1">
    <property type="nucleotide sequence ID" value="NZ_CAAHFG010000001.1"/>
</dbReference>
<sequence length="82" mass="8657">MDGNSNTLKMLVNLGGSANPALYRPTGKPDLTSGSWDPVPHADSPDGTFAVSNLTYSTTEGTNSAIYIESGDTNGFFRIESE</sequence>
<evidence type="ECO:0000313" key="3">
    <source>
        <dbReference type="Proteomes" id="UP000366872"/>
    </source>
</evidence>
<feature type="region of interest" description="Disordered" evidence="1">
    <location>
        <begin position="19"/>
        <end position="43"/>
    </location>
</feature>
<evidence type="ECO:0000256" key="1">
    <source>
        <dbReference type="SAM" id="MobiDB-lite"/>
    </source>
</evidence>
<keyword evidence="3" id="KW-1185">Reference proteome</keyword>
<dbReference type="EMBL" id="CAAHFG010000001">
    <property type="protein sequence ID" value="VGO13119.1"/>
    <property type="molecule type" value="Genomic_DNA"/>
</dbReference>
<name>A0A6C2TZX8_PONDE</name>
<gene>
    <name evidence="2" type="ORF">PDESU_01673</name>
</gene>
<dbReference type="AlphaFoldDB" id="A0A6C2TZX8"/>
<proteinExistence type="predicted"/>
<reference evidence="2 3" key="1">
    <citation type="submission" date="2019-04" db="EMBL/GenBank/DDBJ databases">
        <authorList>
            <person name="Van Vliet M D."/>
        </authorList>
    </citation>
    <scope>NUCLEOTIDE SEQUENCE [LARGE SCALE GENOMIC DNA]</scope>
    <source>
        <strain evidence="2 3">F1</strain>
    </source>
</reference>
<evidence type="ECO:0000313" key="2">
    <source>
        <dbReference type="EMBL" id="VGO13119.1"/>
    </source>
</evidence>